<organism evidence="1 2">
    <name type="scientific">Myodes glareolus</name>
    <name type="common">Bank vole</name>
    <name type="synonym">Clethrionomys glareolus</name>
    <dbReference type="NCBI Taxonomy" id="447135"/>
    <lineage>
        <taxon>Eukaryota</taxon>
        <taxon>Metazoa</taxon>
        <taxon>Chordata</taxon>
        <taxon>Craniata</taxon>
        <taxon>Vertebrata</taxon>
        <taxon>Euteleostomi</taxon>
        <taxon>Mammalia</taxon>
        <taxon>Eutheria</taxon>
        <taxon>Euarchontoglires</taxon>
        <taxon>Glires</taxon>
        <taxon>Rodentia</taxon>
        <taxon>Myomorpha</taxon>
        <taxon>Muroidea</taxon>
        <taxon>Cricetidae</taxon>
        <taxon>Arvicolinae</taxon>
        <taxon>Myodes</taxon>
    </lineage>
</organism>
<accession>A0AAW0IZ97</accession>
<keyword evidence="2" id="KW-1185">Reference proteome</keyword>
<evidence type="ECO:0000313" key="2">
    <source>
        <dbReference type="Proteomes" id="UP001488838"/>
    </source>
</evidence>
<dbReference type="Proteomes" id="UP001488838">
    <property type="component" value="Unassembled WGS sequence"/>
</dbReference>
<dbReference type="EMBL" id="JBBHLL010000076">
    <property type="protein sequence ID" value="KAK7819950.1"/>
    <property type="molecule type" value="Genomic_DNA"/>
</dbReference>
<reference evidence="1 2" key="1">
    <citation type="journal article" date="2023" name="bioRxiv">
        <title>Conserved and derived expression patterns and positive selection on dental genes reveal complex evolutionary context of ever-growing rodent molars.</title>
        <authorList>
            <person name="Calamari Z.T."/>
            <person name="Song A."/>
            <person name="Cohen E."/>
            <person name="Akter M."/>
            <person name="Roy R.D."/>
            <person name="Hallikas O."/>
            <person name="Christensen M.M."/>
            <person name="Li P."/>
            <person name="Marangoni P."/>
            <person name="Jernvall J."/>
            <person name="Klein O.D."/>
        </authorList>
    </citation>
    <scope>NUCLEOTIDE SEQUENCE [LARGE SCALE GENOMIC DNA]</scope>
    <source>
        <strain evidence="1">V071</strain>
    </source>
</reference>
<dbReference type="AlphaFoldDB" id="A0AAW0IZ97"/>
<protein>
    <submittedName>
        <fullName evidence="1">Uncharacterized protein</fullName>
    </submittedName>
</protein>
<name>A0AAW0IZ97_MYOGA</name>
<proteinExistence type="predicted"/>
<gene>
    <name evidence="1" type="ORF">U0070_007642</name>
</gene>
<comment type="caution">
    <text evidence="1">The sequence shown here is derived from an EMBL/GenBank/DDBJ whole genome shotgun (WGS) entry which is preliminary data.</text>
</comment>
<sequence length="80" mass="8853">MFTCWQECLCMCVGQLGMWSDVVRFYCNVACSFAFGEFCTAVAGLTSITELAVVEYMTSPGHTQGVKLLCWGECDGHCYL</sequence>
<evidence type="ECO:0000313" key="1">
    <source>
        <dbReference type="EMBL" id="KAK7819950.1"/>
    </source>
</evidence>